<sequence>MKEQLYTIPVNDAFDKDTECPLCSMRETLEEEAIAYTLGPSYMEEDVRAVTDEKGFCPEHLKMLYNNQNRLGLALILNTHLNKINRDIEHLMKSQPKISSSSIFKKKAANNEIADYVDKLKTSCFICDKINDTFNHYIKTIYHLYKTDPNFSKKFRDTKGFCIDHYSLLYKNAPNYFHGKYLDDFIAELNSLYMNNMKRVNEDLEWFINKFDYRYGDEPWKEAKDAIPRTMLKTNSINL</sequence>
<reference evidence="1 2" key="1">
    <citation type="submission" date="2018-11" db="EMBL/GenBank/DDBJ databases">
        <title>Genomic Encyclopedia of Type Strains, Phase IV (KMG-IV): sequencing the most valuable type-strain genomes for metagenomic binning, comparative biology and taxonomic classification.</title>
        <authorList>
            <person name="Goeker M."/>
        </authorList>
    </citation>
    <scope>NUCLEOTIDE SEQUENCE [LARGE SCALE GENOMIC DNA]</scope>
    <source>
        <strain evidence="1 2">DSM 26537</strain>
    </source>
</reference>
<accession>A0A3N1XHZ2</accession>
<comment type="caution">
    <text evidence="1">The sequence shown here is derived from an EMBL/GenBank/DDBJ whole genome shotgun (WGS) entry which is preliminary data.</text>
</comment>
<dbReference type="OrthoDB" id="9810814at2"/>
<organism evidence="1 2">
    <name type="scientific">Mobilisporobacter senegalensis</name>
    <dbReference type="NCBI Taxonomy" id="1329262"/>
    <lineage>
        <taxon>Bacteria</taxon>
        <taxon>Bacillati</taxon>
        <taxon>Bacillota</taxon>
        <taxon>Clostridia</taxon>
        <taxon>Lachnospirales</taxon>
        <taxon>Lachnospiraceae</taxon>
        <taxon>Mobilisporobacter</taxon>
    </lineage>
</organism>
<dbReference type="InterPro" id="IPR045706">
    <property type="entry name" value="DUF6062"/>
</dbReference>
<evidence type="ECO:0008006" key="3">
    <source>
        <dbReference type="Google" id="ProtNLM"/>
    </source>
</evidence>
<gene>
    <name evidence="1" type="ORF">EDD66_10826</name>
</gene>
<proteinExistence type="predicted"/>
<evidence type="ECO:0000313" key="2">
    <source>
        <dbReference type="Proteomes" id="UP000273083"/>
    </source>
</evidence>
<name>A0A3N1XHZ2_9FIRM</name>
<dbReference type="AlphaFoldDB" id="A0A3N1XHZ2"/>
<keyword evidence="2" id="KW-1185">Reference proteome</keyword>
<protein>
    <recommendedName>
        <fullName evidence="3">ABC transporter substrate-binding protein</fullName>
    </recommendedName>
</protein>
<dbReference type="RefSeq" id="WP_123610022.1">
    <property type="nucleotide sequence ID" value="NZ_RJVG01000008.1"/>
</dbReference>
<dbReference type="EMBL" id="RJVG01000008">
    <property type="protein sequence ID" value="ROR26304.1"/>
    <property type="molecule type" value="Genomic_DNA"/>
</dbReference>
<dbReference type="Pfam" id="PF19538">
    <property type="entry name" value="DUF6062"/>
    <property type="match status" value="1"/>
</dbReference>
<dbReference type="Proteomes" id="UP000273083">
    <property type="component" value="Unassembled WGS sequence"/>
</dbReference>
<evidence type="ECO:0000313" key="1">
    <source>
        <dbReference type="EMBL" id="ROR26304.1"/>
    </source>
</evidence>